<reference evidence="3" key="1">
    <citation type="journal article" date="2019" name="Int. J. Syst. Evol. Microbiol.">
        <title>The Global Catalogue of Microorganisms (GCM) 10K type strain sequencing project: providing services to taxonomists for standard genome sequencing and annotation.</title>
        <authorList>
            <consortium name="The Broad Institute Genomics Platform"/>
            <consortium name="The Broad Institute Genome Sequencing Center for Infectious Disease"/>
            <person name="Wu L."/>
            <person name="Ma J."/>
        </authorList>
    </citation>
    <scope>NUCLEOTIDE SEQUENCE [LARGE SCALE GENOMIC DNA]</scope>
    <source>
        <strain evidence="3">DFY28</strain>
    </source>
</reference>
<sequence length="267" mass="28116">MPPHDPVLHVAGRGEPALLFVHGAACDHTDWAPQMAALSNAHRVAALDLPGHGAAPAPAVADVGALAAAVTAAKAGLGGPVVLVGHSLGCRVVLEAYHQAPADVRGIVLVDANLLAPPGQGEAARRAMEARIETLGVSHYLAAVFEQMFVEGANPALRSRIVERASRWDPAVARSVLLDIVRWDSEAAERVLRSVRVPLLMVQSTARDERSRRVSLKPGQTTPWTALIQRLAPGADLRIVENVGHFPQLEAPGAVADAISGFCTKLH</sequence>
<dbReference type="PANTHER" id="PTHR43798">
    <property type="entry name" value="MONOACYLGLYCEROL LIPASE"/>
    <property type="match status" value="1"/>
</dbReference>
<evidence type="ECO:0000259" key="1">
    <source>
        <dbReference type="Pfam" id="PF12697"/>
    </source>
</evidence>
<keyword evidence="2" id="KW-0378">Hydrolase</keyword>
<dbReference type="GO" id="GO:0016787">
    <property type="term" value="F:hydrolase activity"/>
    <property type="evidence" value="ECO:0007669"/>
    <property type="project" value="UniProtKB-KW"/>
</dbReference>
<name>A0ABW4NA40_9CAUL</name>
<dbReference type="InterPro" id="IPR029058">
    <property type="entry name" value="AB_hydrolase_fold"/>
</dbReference>
<gene>
    <name evidence="2" type="ORF">ACFSC0_19475</name>
</gene>
<proteinExistence type="predicted"/>
<organism evidence="2 3">
    <name type="scientific">Phenylobacterium terrae</name>
    <dbReference type="NCBI Taxonomy" id="2665495"/>
    <lineage>
        <taxon>Bacteria</taxon>
        <taxon>Pseudomonadati</taxon>
        <taxon>Pseudomonadota</taxon>
        <taxon>Alphaproteobacteria</taxon>
        <taxon>Caulobacterales</taxon>
        <taxon>Caulobacteraceae</taxon>
        <taxon>Phenylobacterium</taxon>
    </lineage>
</organism>
<keyword evidence="3" id="KW-1185">Reference proteome</keyword>
<dbReference type="RefSeq" id="WP_377281625.1">
    <property type="nucleotide sequence ID" value="NZ_JBHRSI010000004.1"/>
</dbReference>
<feature type="domain" description="AB hydrolase-1" evidence="1">
    <location>
        <begin position="18"/>
        <end position="258"/>
    </location>
</feature>
<protein>
    <submittedName>
        <fullName evidence="2">Alpha/beta fold hydrolase</fullName>
    </submittedName>
</protein>
<dbReference type="PANTHER" id="PTHR43798:SF33">
    <property type="entry name" value="HYDROLASE, PUTATIVE (AFU_ORTHOLOGUE AFUA_2G14860)-RELATED"/>
    <property type="match status" value="1"/>
</dbReference>
<dbReference type="Gene3D" id="3.40.50.1820">
    <property type="entry name" value="alpha/beta hydrolase"/>
    <property type="match status" value="1"/>
</dbReference>
<dbReference type="EMBL" id="JBHUEY010000012">
    <property type="protein sequence ID" value="MFD1785585.1"/>
    <property type="molecule type" value="Genomic_DNA"/>
</dbReference>
<dbReference type="InterPro" id="IPR000073">
    <property type="entry name" value="AB_hydrolase_1"/>
</dbReference>
<dbReference type="Pfam" id="PF12697">
    <property type="entry name" value="Abhydrolase_6"/>
    <property type="match status" value="1"/>
</dbReference>
<dbReference type="InterPro" id="IPR050266">
    <property type="entry name" value="AB_hydrolase_sf"/>
</dbReference>
<evidence type="ECO:0000313" key="2">
    <source>
        <dbReference type="EMBL" id="MFD1785585.1"/>
    </source>
</evidence>
<dbReference type="Proteomes" id="UP001597237">
    <property type="component" value="Unassembled WGS sequence"/>
</dbReference>
<accession>A0ABW4NA40</accession>
<evidence type="ECO:0000313" key="3">
    <source>
        <dbReference type="Proteomes" id="UP001597237"/>
    </source>
</evidence>
<dbReference type="SUPFAM" id="SSF53474">
    <property type="entry name" value="alpha/beta-Hydrolases"/>
    <property type="match status" value="1"/>
</dbReference>
<comment type="caution">
    <text evidence="2">The sequence shown here is derived from an EMBL/GenBank/DDBJ whole genome shotgun (WGS) entry which is preliminary data.</text>
</comment>